<evidence type="ECO:0000313" key="2">
    <source>
        <dbReference type="EMBL" id="KAH3674911.1"/>
    </source>
</evidence>
<dbReference type="Pfam" id="PF08303">
    <property type="entry name" value="tRNA_lig_kinase"/>
    <property type="match status" value="1"/>
</dbReference>
<name>A0A9P8TDA3_WICPI</name>
<organism evidence="2 3">
    <name type="scientific">Wickerhamomyces pijperi</name>
    <name type="common">Yeast</name>
    <name type="synonym">Pichia pijperi</name>
    <dbReference type="NCBI Taxonomy" id="599730"/>
    <lineage>
        <taxon>Eukaryota</taxon>
        <taxon>Fungi</taxon>
        <taxon>Dikarya</taxon>
        <taxon>Ascomycota</taxon>
        <taxon>Saccharomycotina</taxon>
        <taxon>Saccharomycetes</taxon>
        <taxon>Phaffomycetales</taxon>
        <taxon>Wickerhamomycetaceae</taxon>
        <taxon>Wickerhamomyces</taxon>
    </lineage>
</organism>
<gene>
    <name evidence="2" type="ORF">WICPIJ_009420</name>
</gene>
<reference evidence="2" key="2">
    <citation type="submission" date="2021-01" db="EMBL/GenBank/DDBJ databases">
        <authorList>
            <person name="Schikora-Tamarit M.A."/>
        </authorList>
    </citation>
    <scope>NUCLEOTIDE SEQUENCE</scope>
    <source>
        <strain evidence="2">CBS2887</strain>
    </source>
</reference>
<evidence type="ECO:0000259" key="1">
    <source>
        <dbReference type="Pfam" id="PF08303"/>
    </source>
</evidence>
<proteinExistence type="predicted"/>
<dbReference type="GO" id="GO:0005634">
    <property type="term" value="C:nucleus"/>
    <property type="evidence" value="ECO:0007669"/>
    <property type="project" value="TreeGrafter"/>
</dbReference>
<dbReference type="GO" id="GO:0006388">
    <property type="term" value="P:tRNA splicing, via endonucleolytic cleavage and ligation"/>
    <property type="evidence" value="ECO:0007669"/>
    <property type="project" value="InterPro"/>
</dbReference>
<dbReference type="EMBL" id="JAEUBG010005440">
    <property type="protein sequence ID" value="KAH3674911.1"/>
    <property type="molecule type" value="Genomic_DNA"/>
</dbReference>
<feature type="domain" description="tRNA ligase kinase" evidence="1">
    <location>
        <begin position="13"/>
        <end position="171"/>
    </location>
</feature>
<dbReference type="AlphaFoldDB" id="A0A9P8TDA3"/>
<dbReference type="GO" id="GO:0005524">
    <property type="term" value="F:ATP binding"/>
    <property type="evidence" value="ECO:0007669"/>
    <property type="project" value="InterPro"/>
</dbReference>
<dbReference type="Proteomes" id="UP000774326">
    <property type="component" value="Unassembled WGS sequence"/>
</dbReference>
<dbReference type="PANTHER" id="PTHR32004:SF1">
    <property type="entry name" value="TRNA LIGASE"/>
    <property type="match status" value="1"/>
</dbReference>
<comment type="caution">
    <text evidence="2">The sequence shown here is derived from an EMBL/GenBank/DDBJ whole genome shotgun (WGS) entry which is preliminary data.</text>
</comment>
<sequence length="461" mass="53987">MPPKHKQRKYIISVVSIISTYKSPILQALHNYLPYSSYLQNDIHETPDSLFIRAKQELEREDIQCVILKKNNHRGRQRKYMFEQLESLKDMYDIQHICLDFVGYAKDLNTTEFRNYLFSRIMKNDTTEVVNPIDMKLGEIEQLITTFTTEYTPLALAKQTQLYDLVITLNFKNPNVYLSLTMIVDKLRHKYGKDLFISNVNKQDISQFSAKFDQKIKRIESQIKKEGALSMSGYVYQHETSHSDQLPVKYVIIPVSIKHTGYTQVNEILHRQYLNQQSSCIIDIEIPRDFKDKLTLNWQDKDVVLLNATNETIKQRQHLQSVLNSFDDQYRYRAIWLDYMPFMGLESELSEADNEQLQMNLHRFYKTCIKNSKTHQSCCSDQDHDLIVSEVYQSGLKFQQVLSSELETLKHYFIDMTVDTLDESEKVKVGDVQRYLQVFLASIQSVYPGLAKLCSGSTDHV</sequence>
<dbReference type="GO" id="GO:0003972">
    <property type="term" value="F:RNA ligase (ATP) activity"/>
    <property type="evidence" value="ECO:0007669"/>
    <property type="project" value="InterPro"/>
</dbReference>
<keyword evidence="3" id="KW-1185">Reference proteome</keyword>
<evidence type="ECO:0000313" key="3">
    <source>
        <dbReference type="Proteomes" id="UP000774326"/>
    </source>
</evidence>
<dbReference type="PANTHER" id="PTHR32004">
    <property type="entry name" value="TRNA LIGASE"/>
    <property type="match status" value="1"/>
</dbReference>
<dbReference type="InterPro" id="IPR015966">
    <property type="entry name" value="tRNA_lig_kin_fungi"/>
</dbReference>
<accession>A0A9P8TDA3</accession>
<reference evidence="2" key="1">
    <citation type="journal article" date="2021" name="Open Biol.">
        <title>Shared evolutionary footprints suggest mitochondrial oxidative damage underlies multiple complex I losses in fungi.</title>
        <authorList>
            <person name="Schikora-Tamarit M.A."/>
            <person name="Marcet-Houben M."/>
            <person name="Nosek J."/>
            <person name="Gabaldon T."/>
        </authorList>
    </citation>
    <scope>NUCLEOTIDE SEQUENCE</scope>
    <source>
        <strain evidence="2">CBS2887</strain>
    </source>
</reference>
<protein>
    <recommendedName>
        <fullName evidence="1">tRNA ligase kinase domain-containing protein</fullName>
    </recommendedName>
</protein>